<evidence type="ECO:0000259" key="2">
    <source>
        <dbReference type="SMART" id="SM00829"/>
    </source>
</evidence>
<dbReference type="InterPro" id="IPR013149">
    <property type="entry name" value="ADH-like_C"/>
</dbReference>
<evidence type="ECO:0000256" key="1">
    <source>
        <dbReference type="ARBA" id="ARBA00023002"/>
    </source>
</evidence>
<keyword evidence="1" id="KW-0560">Oxidoreductase</keyword>
<dbReference type="RefSeq" id="WP_222991245.1">
    <property type="nucleotide sequence ID" value="NZ_JAINVV010000008.1"/>
</dbReference>
<feature type="domain" description="Enoyl reductase (ER)" evidence="2">
    <location>
        <begin position="21"/>
        <end position="336"/>
    </location>
</feature>
<protein>
    <submittedName>
        <fullName evidence="3">NADP-dependent oxidoreductase</fullName>
    </submittedName>
</protein>
<dbReference type="InterPro" id="IPR041694">
    <property type="entry name" value="ADH_N_2"/>
</dbReference>
<gene>
    <name evidence="3" type="ORF">K7G82_17775</name>
</gene>
<dbReference type="Gene3D" id="3.90.180.10">
    <property type="entry name" value="Medium-chain alcohol dehydrogenases, catalytic domain"/>
    <property type="match status" value="1"/>
</dbReference>
<comment type="caution">
    <text evidence="3">The sequence shown here is derived from an EMBL/GenBank/DDBJ whole genome shotgun (WGS) entry which is preliminary data.</text>
</comment>
<dbReference type="InterPro" id="IPR045010">
    <property type="entry name" value="MDR_fam"/>
</dbReference>
<reference evidence="3 4" key="1">
    <citation type="submission" date="2021-08" db="EMBL/GenBank/DDBJ databases">
        <authorList>
            <person name="Tuo L."/>
        </authorList>
    </citation>
    <scope>NUCLEOTIDE SEQUENCE [LARGE SCALE GENOMIC DNA]</scope>
    <source>
        <strain evidence="3 4">JCM 31229</strain>
    </source>
</reference>
<evidence type="ECO:0000313" key="3">
    <source>
        <dbReference type="EMBL" id="MBY8824158.1"/>
    </source>
</evidence>
<dbReference type="PANTHER" id="PTHR43205">
    <property type="entry name" value="PROSTAGLANDIN REDUCTASE"/>
    <property type="match status" value="1"/>
</dbReference>
<dbReference type="InterPro" id="IPR011032">
    <property type="entry name" value="GroES-like_sf"/>
</dbReference>
<dbReference type="SUPFAM" id="SSF51735">
    <property type="entry name" value="NAD(P)-binding Rossmann-fold domains"/>
    <property type="match status" value="1"/>
</dbReference>
<accession>A0ABS7PS89</accession>
<dbReference type="Pfam" id="PF00107">
    <property type="entry name" value="ADH_zinc_N"/>
    <property type="match status" value="1"/>
</dbReference>
<dbReference type="Proteomes" id="UP000706039">
    <property type="component" value="Unassembled WGS sequence"/>
</dbReference>
<dbReference type="Pfam" id="PF16884">
    <property type="entry name" value="ADH_N_2"/>
    <property type="match status" value="1"/>
</dbReference>
<proteinExistence type="predicted"/>
<sequence>MTEINRRLVLRARRDGLPHVGDFAVEHAPMPEPGPGQFVVRNLYASLDPALRQRLTLTDSYVPRIELGEVLTATTVGVVAASRDPAYPVGSHVVGHHGIADYWLTAAGPVTRTIDPSAASSLSHFLSVLGPTGLTAYFGITRVARPRAGETLLVTGAAGAVGSVAGQIARLSGCRVIGIAGGADKAARLTGEYGFDAGIDYRDKTLAGLTAAIRDAAPEGIDLLFENVGGIQLDAAIDCMNERGRIAVCGLISQYNATEPPPPLTNLFKLVARSIRMEGFIVRNYASEYAAAAATLARWVGEGKIHFRESIHDGLEAGPEAFLSLFTGWNQGKVMLRLEPSA</sequence>
<keyword evidence="4" id="KW-1185">Reference proteome</keyword>
<dbReference type="InterPro" id="IPR036291">
    <property type="entry name" value="NAD(P)-bd_dom_sf"/>
</dbReference>
<name>A0ABS7PS89_9SPHN</name>
<dbReference type="PANTHER" id="PTHR43205:SF7">
    <property type="entry name" value="PROSTAGLANDIN REDUCTASE 1"/>
    <property type="match status" value="1"/>
</dbReference>
<dbReference type="CDD" id="cd05288">
    <property type="entry name" value="PGDH"/>
    <property type="match status" value="1"/>
</dbReference>
<dbReference type="EMBL" id="JAINVV010000008">
    <property type="protein sequence ID" value="MBY8824158.1"/>
    <property type="molecule type" value="Genomic_DNA"/>
</dbReference>
<organism evidence="3 4">
    <name type="scientific">Sphingomonas colocasiae</name>
    <dbReference type="NCBI Taxonomy" id="1848973"/>
    <lineage>
        <taxon>Bacteria</taxon>
        <taxon>Pseudomonadati</taxon>
        <taxon>Pseudomonadota</taxon>
        <taxon>Alphaproteobacteria</taxon>
        <taxon>Sphingomonadales</taxon>
        <taxon>Sphingomonadaceae</taxon>
        <taxon>Sphingomonas</taxon>
    </lineage>
</organism>
<dbReference type="SMART" id="SM00829">
    <property type="entry name" value="PKS_ER"/>
    <property type="match status" value="1"/>
</dbReference>
<dbReference type="Gene3D" id="3.40.50.720">
    <property type="entry name" value="NAD(P)-binding Rossmann-like Domain"/>
    <property type="match status" value="1"/>
</dbReference>
<evidence type="ECO:0000313" key="4">
    <source>
        <dbReference type="Proteomes" id="UP000706039"/>
    </source>
</evidence>
<dbReference type="SUPFAM" id="SSF50129">
    <property type="entry name" value="GroES-like"/>
    <property type="match status" value="1"/>
</dbReference>
<dbReference type="InterPro" id="IPR020843">
    <property type="entry name" value="ER"/>
</dbReference>